<evidence type="ECO:0000313" key="9">
    <source>
        <dbReference type="EMBL" id="RFM26551.1"/>
    </source>
</evidence>
<dbReference type="GO" id="GO:1990281">
    <property type="term" value="C:efflux pump complex"/>
    <property type="evidence" value="ECO:0007669"/>
    <property type="project" value="TreeGrafter"/>
</dbReference>
<dbReference type="SUPFAM" id="SSF56954">
    <property type="entry name" value="Outer membrane efflux proteins (OEP)"/>
    <property type="match status" value="1"/>
</dbReference>
<gene>
    <name evidence="9" type="ORF">DXN05_20040</name>
</gene>
<keyword evidence="10" id="KW-1185">Reference proteome</keyword>
<dbReference type="GO" id="GO:0015288">
    <property type="term" value="F:porin activity"/>
    <property type="evidence" value="ECO:0007669"/>
    <property type="project" value="TreeGrafter"/>
</dbReference>
<dbReference type="Pfam" id="PF02321">
    <property type="entry name" value="OEP"/>
    <property type="match status" value="2"/>
</dbReference>
<comment type="similarity">
    <text evidence="2">Belongs to the outer membrane factor (OMF) (TC 1.B.17) family.</text>
</comment>
<keyword evidence="5" id="KW-0812">Transmembrane</keyword>
<dbReference type="InterPro" id="IPR003423">
    <property type="entry name" value="OMP_efflux"/>
</dbReference>
<keyword evidence="8" id="KW-0732">Signal</keyword>
<dbReference type="InterPro" id="IPR051906">
    <property type="entry name" value="TolC-like"/>
</dbReference>
<evidence type="ECO:0000256" key="4">
    <source>
        <dbReference type="ARBA" id="ARBA00022452"/>
    </source>
</evidence>
<dbReference type="PANTHER" id="PTHR30026:SF20">
    <property type="entry name" value="OUTER MEMBRANE PROTEIN TOLC"/>
    <property type="match status" value="1"/>
</dbReference>
<comment type="caution">
    <text evidence="9">The sequence shown here is derived from an EMBL/GenBank/DDBJ whole genome shotgun (WGS) entry which is preliminary data.</text>
</comment>
<sequence>MKRSMYTMSFLLIGSGFSLLQAQTRNDSLPSEATLQNCVQYALVHQPIARQSEIDEEITESQIKGRLADWYPQVNFNYSLQHNFQLQKIVFNGQTIQSGTKNVSAGQFTLDQTLFNRDVLLASRTAKTVRTQAKQNTASNRIDIAANVSKAFFDVLLTSQQIRLVDEDIVRLERSYKDAYNQYQGGVVDKTDYKRASIALNNAKAQKKSGEEQLKAKYASLKLEMGYPDSLQLKLHYDSVQLANEVFFDTLQTVRYDQRIEYQLLQTQRQLQEAQVKYSKWSFIPEVSAFADYNANYLDNRFSKLYGDNLPNSYAGVSLKFPIFQGGKRTQEIKQAKLQLQRVDWDIQNLKNNVNTQYVAALSAYKSNLSDYNILKDNLDLAQEVYNTINLQYRSGVKAYIEVVNAETDLRTAQVNYTNALYQVLSSKIDVQKALGTINP</sequence>
<dbReference type="PANTHER" id="PTHR30026">
    <property type="entry name" value="OUTER MEMBRANE PROTEIN TOLC"/>
    <property type="match status" value="1"/>
</dbReference>
<organism evidence="9 10">
    <name type="scientific">Deminuibacter soli</name>
    <dbReference type="NCBI Taxonomy" id="2291815"/>
    <lineage>
        <taxon>Bacteria</taxon>
        <taxon>Pseudomonadati</taxon>
        <taxon>Bacteroidota</taxon>
        <taxon>Chitinophagia</taxon>
        <taxon>Chitinophagales</taxon>
        <taxon>Chitinophagaceae</taxon>
        <taxon>Deminuibacter</taxon>
    </lineage>
</organism>
<comment type="subcellular location">
    <subcellularLocation>
        <location evidence="1">Cell outer membrane</location>
    </subcellularLocation>
</comment>
<proteinExistence type="inferred from homology"/>
<keyword evidence="4" id="KW-1134">Transmembrane beta strand</keyword>
<keyword evidence="6" id="KW-0472">Membrane</keyword>
<evidence type="ECO:0000256" key="1">
    <source>
        <dbReference type="ARBA" id="ARBA00004442"/>
    </source>
</evidence>
<dbReference type="Proteomes" id="UP000261284">
    <property type="component" value="Unassembled WGS sequence"/>
</dbReference>
<protein>
    <submittedName>
        <fullName evidence="9">TolC family protein</fullName>
    </submittedName>
</protein>
<evidence type="ECO:0000256" key="8">
    <source>
        <dbReference type="SAM" id="SignalP"/>
    </source>
</evidence>
<dbReference type="OrthoDB" id="367883at2"/>
<feature type="signal peptide" evidence="8">
    <location>
        <begin position="1"/>
        <end position="22"/>
    </location>
</feature>
<keyword evidence="7" id="KW-0998">Cell outer membrane</keyword>
<reference evidence="9 10" key="1">
    <citation type="submission" date="2018-08" db="EMBL/GenBank/DDBJ databases">
        <title>Chitinophagaceae sp. K23C18032701, a novel bacterium isolated from forest soil.</title>
        <authorList>
            <person name="Wang C."/>
        </authorList>
    </citation>
    <scope>NUCLEOTIDE SEQUENCE [LARGE SCALE GENOMIC DNA]</scope>
    <source>
        <strain evidence="9 10">K23C18032701</strain>
    </source>
</reference>
<evidence type="ECO:0000256" key="6">
    <source>
        <dbReference type="ARBA" id="ARBA00023136"/>
    </source>
</evidence>
<evidence type="ECO:0000256" key="7">
    <source>
        <dbReference type="ARBA" id="ARBA00023237"/>
    </source>
</evidence>
<evidence type="ECO:0000256" key="2">
    <source>
        <dbReference type="ARBA" id="ARBA00007613"/>
    </source>
</evidence>
<evidence type="ECO:0000313" key="10">
    <source>
        <dbReference type="Proteomes" id="UP000261284"/>
    </source>
</evidence>
<evidence type="ECO:0000256" key="3">
    <source>
        <dbReference type="ARBA" id="ARBA00022448"/>
    </source>
</evidence>
<keyword evidence="3" id="KW-0813">Transport</keyword>
<feature type="chain" id="PRO_5017819704" evidence="8">
    <location>
        <begin position="23"/>
        <end position="440"/>
    </location>
</feature>
<dbReference type="EMBL" id="QTJU01000009">
    <property type="protein sequence ID" value="RFM26551.1"/>
    <property type="molecule type" value="Genomic_DNA"/>
</dbReference>
<evidence type="ECO:0000256" key="5">
    <source>
        <dbReference type="ARBA" id="ARBA00022692"/>
    </source>
</evidence>
<dbReference type="Gene3D" id="1.20.1600.10">
    <property type="entry name" value="Outer membrane efflux proteins (OEP)"/>
    <property type="match status" value="1"/>
</dbReference>
<dbReference type="GO" id="GO:0015562">
    <property type="term" value="F:efflux transmembrane transporter activity"/>
    <property type="evidence" value="ECO:0007669"/>
    <property type="project" value="InterPro"/>
</dbReference>
<dbReference type="AlphaFoldDB" id="A0A3E1NFG6"/>
<dbReference type="GO" id="GO:0009279">
    <property type="term" value="C:cell outer membrane"/>
    <property type="evidence" value="ECO:0007669"/>
    <property type="project" value="UniProtKB-SubCell"/>
</dbReference>
<name>A0A3E1NFG6_9BACT</name>
<accession>A0A3E1NFG6</accession>